<evidence type="ECO:0008006" key="3">
    <source>
        <dbReference type="Google" id="ProtNLM"/>
    </source>
</evidence>
<dbReference type="InterPro" id="IPR037175">
    <property type="entry name" value="KFase_sf"/>
</dbReference>
<name>A0A0M3DI52_9FIRM</name>
<dbReference type="OrthoDB" id="9796085at2"/>
<dbReference type="Proteomes" id="UP000034407">
    <property type="component" value="Unassembled WGS sequence"/>
</dbReference>
<sequence length="191" mass="22197">MIDLSLKLERDNEVWNWLKNQENKLISAGHIGTHIDVYNKSEIPQNYIKSRGVIIDCSNYNLDKEIGIECIQDKIINNGDFIIFKTNIGEKYPYGSDIYIKNHNQLSLELIDYLIDREVNFIGIDCAGIRRGKEHFEADIKCENNNVYVVENLDLSQINSYEKEINIYTIWINNPFSTGLAARVLIDFMEE</sequence>
<accession>A0A0M3DI52</accession>
<gene>
    <name evidence="1" type="ORF">VN21_10365</name>
</gene>
<evidence type="ECO:0000313" key="1">
    <source>
        <dbReference type="EMBL" id="KKY01119.1"/>
    </source>
</evidence>
<dbReference type="Gene3D" id="3.50.30.50">
    <property type="entry name" value="Putative cyclase"/>
    <property type="match status" value="1"/>
</dbReference>
<dbReference type="PATRIC" id="fig|1629550.3.peg.1523"/>
<dbReference type="EMBL" id="LBBT01000215">
    <property type="protein sequence ID" value="KKY01119.1"/>
    <property type="molecule type" value="Genomic_DNA"/>
</dbReference>
<dbReference type="InterPro" id="IPR007325">
    <property type="entry name" value="KFase/CYL"/>
</dbReference>
<dbReference type="GO" id="GO:0019441">
    <property type="term" value="P:L-tryptophan catabolic process to kynurenine"/>
    <property type="evidence" value="ECO:0007669"/>
    <property type="project" value="InterPro"/>
</dbReference>
<dbReference type="Pfam" id="PF04199">
    <property type="entry name" value="Cyclase"/>
    <property type="match status" value="1"/>
</dbReference>
<reference evidence="1 2" key="1">
    <citation type="submission" date="2015-04" db="EMBL/GenBank/DDBJ databases">
        <title>Microcin producing Clostridium sp. JC272T.</title>
        <authorList>
            <person name="Jyothsna T."/>
            <person name="Sasikala C."/>
            <person name="Ramana C."/>
        </authorList>
    </citation>
    <scope>NUCLEOTIDE SEQUENCE [LARGE SCALE GENOMIC DNA]</scope>
    <source>
        <strain evidence="1 2">JC272</strain>
    </source>
</reference>
<keyword evidence="2" id="KW-1185">Reference proteome</keyword>
<comment type="caution">
    <text evidence="1">The sequence shown here is derived from an EMBL/GenBank/DDBJ whole genome shotgun (WGS) entry which is preliminary data.</text>
</comment>
<proteinExistence type="predicted"/>
<dbReference type="SUPFAM" id="SSF102198">
    <property type="entry name" value="Putative cyclase"/>
    <property type="match status" value="1"/>
</dbReference>
<protein>
    <recommendedName>
        <fullName evidence="3">Cyclase</fullName>
    </recommendedName>
</protein>
<dbReference type="GO" id="GO:0004061">
    <property type="term" value="F:arylformamidase activity"/>
    <property type="evidence" value="ECO:0007669"/>
    <property type="project" value="InterPro"/>
</dbReference>
<evidence type="ECO:0000313" key="2">
    <source>
        <dbReference type="Proteomes" id="UP000034407"/>
    </source>
</evidence>
<dbReference type="RefSeq" id="WP_046823204.1">
    <property type="nucleotide sequence ID" value="NZ_LBBT01000215.1"/>
</dbReference>
<organism evidence="1 2">
    <name type="scientific">Paraclostridium benzoelyticum</name>
    <dbReference type="NCBI Taxonomy" id="1629550"/>
    <lineage>
        <taxon>Bacteria</taxon>
        <taxon>Bacillati</taxon>
        <taxon>Bacillota</taxon>
        <taxon>Clostridia</taxon>
        <taxon>Peptostreptococcales</taxon>
        <taxon>Peptostreptococcaceae</taxon>
        <taxon>Paraclostridium</taxon>
    </lineage>
</organism>
<dbReference type="AlphaFoldDB" id="A0A0M3DI52"/>